<dbReference type="Pfam" id="PF05521">
    <property type="entry name" value="Phage_HCP"/>
    <property type="match status" value="1"/>
</dbReference>
<protein>
    <submittedName>
        <fullName evidence="1">Phage head closure protein</fullName>
    </submittedName>
</protein>
<dbReference type="InterPro" id="IPR008767">
    <property type="entry name" value="Phage_SPP1_head-tail_adaptor"/>
</dbReference>
<dbReference type="Gene3D" id="2.40.10.270">
    <property type="entry name" value="Bacteriophage SPP1 head-tail adaptor protein"/>
    <property type="match status" value="1"/>
</dbReference>
<proteinExistence type="predicted"/>
<comment type="caution">
    <text evidence="1">The sequence shown here is derived from an EMBL/GenBank/DDBJ whole genome shotgun (WGS) entry which is preliminary data.</text>
</comment>
<dbReference type="RefSeq" id="WP_202661130.1">
    <property type="nucleotide sequence ID" value="NZ_JAESVP010000005.1"/>
</dbReference>
<dbReference type="EMBL" id="JAESVP010000005">
    <property type="protein sequence ID" value="MBL4928790.1"/>
    <property type="molecule type" value="Genomic_DNA"/>
</dbReference>
<reference evidence="1" key="1">
    <citation type="submission" date="2021-01" db="EMBL/GenBank/DDBJ databases">
        <title>Genome seq and assembly of Tabrizicola sp. KVB23.</title>
        <authorList>
            <person name="Chhetri G."/>
        </authorList>
    </citation>
    <scope>NUCLEOTIDE SEQUENCE</scope>
    <source>
        <strain evidence="1">KVB23</strain>
    </source>
</reference>
<keyword evidence="2" id="KW-1185">Reference proteome</keyword>
<sequence>MKSGKLRHVINVQRAVVTTNETGTPITNWITGFPLRAELLDRSATETNTDGGAEDRETMTFRTRFVAGVSNANRLQFRGADFNIKRVRVIGNDQGLEIECLQIGGVE</sequence>
<dbReference type="InterPro" id="IPR038666">
    <property type="entry name" value="SSP1_head-tail_sf"/>
</dbReference>
<evidence type="ECO:0000313" key="2">
    <source>
        <dbReference type="Proteomes" id="UP000619033"/>
    </source>
</evidence>
<dbReference type="AlphaFoldDB" id="A0A8J7STP8"/>
<dbReference type="NCBIfam" id="TIGR01563">
    <property type="entry name" value="gp16_SPP1"/>
    <property type="match status" value="1"/>
</dbReference>
<gene>
    <name evidence="1" type="ORF">JI744_11800</name>
</gene>
<organism evidence="1 2">
    <name type="scientific">Fuscibacter oryzae</name>
    <dbReference type="NCBI Taxonomy" id="2803939"/>
    <lineage>
        <taxon>Bacteria</taxon>
        <taxon>Pseudomonadati</taxon>
        <taxon>Pseudomonadota</taxon>
        <taxon>Alphaproteobacteria</taxon>
        <taxon>Rhodobacterales</taxon>
        <taxon>Paracoccaceae</taxon>
        <taxon>Fuscibacter</taxon>
    </lineage>
</organism>
<accession>A0A8J7STP8</accession>
<name>A0A8J7STP8_9RHOB</name>
<evidence type="ECO:0000313" key="1">
    <source>
        <dbReference type="EMBL" id="MBL4928790.1"/>
    </source>
</evidence>
<dbReference type="Proteomes" id="UP000619033">
    <property type="component" value="Unassembled WGS sequence"/>
</dbReference>